<evidence type="ECO:0000256" key="11">
    <source>
        <dbReference type="ARBA" id="ARBA00069372"/>
    </source>
</evidence>
<feature type="binding site" evidence="13">
    <location>
        <position position="136"/>
    </location>
    <ligand>
        <name>sn-glycerol 3-phosphate</name>
        <dbReference type="ChEBI" id="CHEBI:57597"/>
    </ligand>
</feature>
<feature type="binding site" evidence="16">
    <location>
        <position position="32"/>
    </location>
    <ligand>
        <name>NAD(+)</name>
        <dbReference type="ChEBI" id="CHEBI:57540"/>
    </ligand>
</feature>
<dbReference type="PANTHER" id="PTHR11728:SF1">
    <property type="entry name" value="GLYCEROL-3-PHOSPHATE DEHYDROGENASE [NAD(+)] 2, CHLOROPLASTIC"/>
    <property type="match status" value="1"/>
</dbReference>
<feature type="domain" description="Glycerol-3-phosphate dehydrogenase NAD-dependent N-terminal" evidence="18">
    <location>
        <begin position="3"/>
        <end position="160"/>
    </location>
</feature>
<dbReference type="NCBIfam" id="NF000940">
    <property type="entry name" value="PRK00094.1-2"/>
    <property type="match status" value="1"/>
</dbReference>
<keyword evidence="3 13" id="KW-0521">NADP</keyword>
<dbReference type="InterPro" id="IPR011128">
    <property type="entry name" value="G3P_DH_NAD-dep_N"/>
</dbReference>
<feature type="binding site" evidence="15">
    <location>
        <position position="106"/>
    </location>
    <ligand>
        <name>substrate</name>
    </ligand>
</feature>
<keyword evidence="13" id="KW-0963">Cytoplasm</keyword>
<dbReference type="InterPro" id="IPR008927">
    <property type="entry name" value="6-PGluconate_DH-like_C_sf"/>
</dbReference>
<comment type="catalytic activity">
    <reaction evidence="9">
        <text>sn-glycerol 3-phosphate + NADP(+) = dihydroxyacetone phosphate + NADPH + H(+)</text>
        <dbReference type="Rhea" id="RHEA:11096"/>
        <dbReference type="ChEBI" id="CHEBI:15378"/>
        <dbReference type="ChEBI" id="CHEBI:57597"/>
        <dbReference type="ChEBI" id="CHEBI:57642"/>
        <dbReference type="ChEBI" id="CHEBI:57783"/>
        <dbReference type="ChEBI" id="CHEBI:58349"/>
        <dbReference type="EC" id="1.1.1.94"/>
    </reaction>
    <physiologicalReaction direction="right-to-left" evidence="9">
        <dbReference type="Rhea" id="RHEA:11098"/>
    </physiologicalReaction>
</comment>
<evidence type="ECO:0000256" key="14">
    <source>
        <dbReference type="PIRSR" id="PIRSR000114-1"/>
    </source>
</evidence>
<evidence type="ECO:0000256" key="2">
    <source>
        <dbReference type="ARBA" id="ARBA00022516"/>
    </source>
</evidence>
<keyword evidence="2 13" id="KW-0444">Lipid biosynthesis</keyword>
<evidence type="ECO:0000256" key="16">
    <source>
        <dbReference type="PIRSR" id="PIRSR000114-3"/>
    </source>
</evidence>
<dbReference type="FunFam" id="3.40.50.720:FF:000019">
    <property type="entry name" value="Glycerol-3-phosphate dehydrogenase [NAD(P)+]"/>
    <property type="match status" value="1"/>
</dbReference>
<dbReference type="Pfam" id="PF07479">
    <property type="entry name" value="NAD_Gly3P_dh_C"/>
    <property type="match status" value="1"/>
</dbReference>
<dbReference type="PRINTS" id="PR00077">
    <property type="entry name" value="GPDHDRGNASE"/>
</dbReference>
<dbReference type="GO" id="GO:0005829">
    <property type="term" value="C:cytosol"/>
    <property type="evidence" value="ECO:0007669"/>
    <property type="project" value="TreeGrafter"/>
</dbReference>
<dbReference type="GO" id="GO:0046168">
    <property type="term" value="P:glycerol-3-phosphate catabolic process"/>
    <property type="evidence" value="ECO:0007669"/>
    <property type="project" value="InterPro"/>
</dbReference>
<evidence type="ECO:0000256" key="15">
    <source>
        <dbReference type="PIRSR" id="PIRSR000114-2"/>
    </source>
</evidence>
<dbReference type="Gene3D" id="1.10.1040.10">
    <property type="entry name" value="N-(1-d-carboxylethyl)-l-norvaline Dehydrogenase, domain 2"/>
    <property type="match status" value="1"/>
</dbReference>
<comment type="pathway">
    <text evidence="13">Membrane lipid metabolism; glycerophospholipid metabolism.</text>
</comment>
<keyword evidence="13" id="KW-0547">Nucleotide-binding</keyword>
<comment type="catalytic activity">
    <reaction evidence="13">
        <text>sn-glycerol 3-phosphate + NAD(+) = dihydroxyacetone phosphate + NADH + H(+)</text>
        <dbReference type="Rhea" id="RHEA:11092"/>
        <dbReference type="ChEBI" id="CHEBI:15378"/>
        <dbReference type="ChEBI" id="CHEBI:57540"/>
        <dbReference type="ChEBI" id="CHEBI:57597"/>
        <dbReference type="ChEBI" id="CHEBI:57642"/>
        <dbReference type="ChEBI" id="CHEBI:57945"/>
        <dbReference type="EC" id="1.1.1.94"/>
    </reaction>
</comment>
<evidence type="ECO:0000256" key="7">
    <source>
        <dbReference type="ARBA" id="ARBA00023209"/>
    </source>
</evidence>
<dbReference type="PIRSF" id="PIRSF000114">
    <property type="entry name" value="Glycerol-3-P_dh"/>
    <property type="match status" value="1"/>
</dbReference>
<feature type="binding site" evidence="13">
    <location>
        <position position="138"/>
    </location>
    <ligand>
        <name>sn-glycerol 3-phosphate</name>
        <dbReference type="ChEBI" id="CHEBI:57597"/>
    </ligand>
</feature>
<evidence type="ECO:0000256" key="1">
    <source>
        <dbReference type="ARBA" id="ARBA00011009"/>
    </source>
</evidence>
<evidence type="ECO:0000313" key="21">
    <source>
        <dbReference type="Proteomes" id="UP000196759"/>
    </source>
</evidence>
<keyword evidence="5 13" id="KW-0520">NAD</keyword>
<proteinExistence type="inferred from homology"/>
<keyword evidence="8 13" id="KW-1208">Phospholipid metabolism</keyword>
<feature type="active site" description="Proton acceptor" evidence="13 14">
    <location>
        <position position="191"/>
    </location>
</feature>
<evidence type="ECO:0000256" key="17">
    <source>
        <dbReference type="RuleBase" id="RU000437"/>
    </source>
</evidence>
<feature type="binding site" evidence="13">
    <location>
        <position position="254"/>
    </location>
    <ligand>
        <name>sn-glycerol 3-phosphate</name>
        <dbReference type="ChEBI" id="CHEBI:57597"/>
    </ligand>
</feature>
<feature type="binding site" evidence="16">
    <location>
        <position position="255"/>
    </location>
    <ligand>
        <name>NAD(+)</name>
        <dbReference type="ChEBI" id="CHEBI:57540"/>
    </ligand>
</feature>
<evidence type="ECO:0000256" key="13">
    <source>
        <dbReference type="HAMAP-Rule" id="MF_00394"/>
    </source>
</evidence>
<dbReference type="HAMAP" id="MF_00394">
    <property type="entry name" value="NAD_Glyc3P_dehydrog"/>
    <property type="match status" value="1"/>
</dbReference>
<evidence type="ECO:0000256" key="6">
    <source>
        <dbReference type="ARBA" id="ARBA00023098"/>
    </source>
</evidence>
<organism evidence="20 21">
    <name type="scientific">Fusobacterium nucleatum subsp. polymorphum</name>
    <name type="common">Fusobacterium polymorphum</name>
    <dbReference type="NCBI Taxonomy" id="76857"/>
    <lineage>
        <taxon>Bacteria</taxon>
        <taxon>Fusobacteriati</taxon>
        <taxon>Fusobacteriota</taxon>
        <taxon>Fusobacteriia</taxon>
        <taxon>Fusobacteriales</taxon>
        <taxon>Fusobacteriaceae</taxon>
        <taxon>Fusobacterium</taxon>
    </lineage>
</organism>
<evidence type="ECO:0000259" key="18">
    <source>
        <dbReference type="Pfam" id="PF01210"/>
    </source>
</evidence>
<dbReference type="FunFam" id="1.10.1040.10:FF:000001">
    <property type="entry name" value="Glycerol-3-phosphate dehydrogenase [NAD(P)+]"/>
    <property type="match status" value="1"/>
</dbReference>
<keyword evidence="7 13" id="KW-0594">Phospholipid biosynthesis</keyword>
<dbReference type="SUPFAM" id="SSF51735">
    <property type="entry name" value="NAD(P)-binding Rossmann-fold domains"/>
    <property type="match status" value="1"/>
</dbReference>
<feature type="binding site" evidence="13">
    <location>
        <position position="244"/>
    </location>
    <ligand>
        <name>sn-glycerol 3-phosphate</name>
        <dbReference type="ChEBI" id="CHEBI:57597"/>
    </ligand>
</feature>
<dbReference type="UniPathway" id="UPA00940"/>
<dbReference type="GO" id="GO:0005975">
    <property type="term" value="P:carbohydrate metabolic process"/>
    <property type="evidence" value="ECO:0007669"/>
    <property type="project" value="InterPro"/>
</dbReference>
<reference evidence="20 21" key="1">
    <citation type="submission" date="2017-06" db="EMBL/GenBank/DDBJ databases">
        <title>Draft genome sequence of Fusobacterium nucleatum subsp. polymorphum KCOM 1260 (=ChDC F218).</title>
        <authorList>
            <person name="Kook J.-K."/>
            <person name="Park S.-N."/>
            <person name="Lim Y.K."/>
            <person name="Roh H."/>
        </authorList>
    </citation>
    <scope>NUCLEOTIDE SEQUENCE [LARGE SCALE GENOMIC DNA]</scope>
    <source>
        <strain evidence="21">KCOM 1260 (ChDC F218)</strain>
    </source>
</reference>
<name>A0A1Z3CH28_FUSNP</name>
<dbReference type="SUPFAM" id="SSF48179">
    <property type="entry name" value="6-phosphogluconate dehydrogenase C-terminal domain-like"/>
    <property type="match status" value="1"/>
</dbReference>
<dbReference type="PANTHER" id="PTHR11728">
    <property type="entry name" value="GLYCEROL-3-PHOSPHATE DEHYDROGENASE"/>
    <property type="match status" value="1"/>
</dbReference>
<feature type="binding site" evidence="13">
    <location>
        <position position="281"/>
    </location>
    <ligand>
        <name>NADPH</name>
        <dbReference type="ChEBI" id="CHEBI:57783"/>
    </ligand>
</feature>
<evidence type="ECO:0000256" key="4">
    <source>
        <dbReference type="ARBA" id="ARBA00023002"/>
    </source>
</evidence>
<dbReference type="GO" id="GO:0046167">
    <property type="term" value="P:glycerol-3-phosphate biosynthetic process"/>
    <property type="evidence" value="ECO:0007669"/>
    <property type="project" value="UniProtKB-UniRule"/>
</dbReference>
<keyword evidence="21" id="KW-1185">Reference proteome</keyword>
<dbReference type="InterPro" id="IPR006168">
    <property type="entry name" value="G3P_DH_NAD-dep"/>
</dbReference>
<feature type="binding site" evidence="13">
    <location>
        <position position="255"/>
    </location>
    <ligand>
        <name>sn-glycerol 3-phosphate</name>
        <dbReference type="ChEBI" id="CHEBI:57597"/>
    </ligand>
</feature>
<evidence type="ECO:0000256" key="10">
    <source>
        <dbReference type="ARBA" id="ARBA00066687"/>
    </source>
</evidence>
<dbReference type="InterPro" id="IPR013328">
    <property type="entry name" value="6PGD_dom2"/>
</dbReference>
<keyword evidence="6 13" id="KW-0443">Lipid metabolism</keyword>
<comment type="caution">
    <text evidence="13">Lacks conserved residue(s) required for the propagation of feature annotation.</text>
</comment>
<dbReference type="NCBIfam" id="NF000942">
    <property type="entry name" value="PRK00094.1-4"/>
    <property type="match status" value="1"/>
</dbReference>
<dbReference type="InterPro" id="IPR006109">
    <property type="entry name" value="G3P_DH_NAD-dep_C"/>
</dbReference>
<dbReference type="GO" id="GO:0141152">
    <property type="term" value="F:glycerol-3-phosphate dehydrogenase (NAD+) activity"/>
    <property type="evidence" value="ECO:0007669"/>
    <property type="project" value="RHEA"/>
</dbReference>
<feature type="binding site" evidence="13">
    <location>
        <position position="255"/>
    </location>
    <ligand>
        <name>NADPH</name>
        <dbReference type="ChEBI" id="CHEBI:57783"/>
    </ligand>
</feature>
<comment type="function">
    <text evidence="13">Catalyzes the reduction of the glycolytic intermediate dihydroxyacetone phosphate (DHAP) to sn-glycerol 3-phosphate (G3P), the key precursor for phospholipid synthesis.</text>
</comment>
<feature type="binding site" evidence="13">
    <location>
        <position position="140"/>
    </location>
    <ligand>
        <name>NADPH</name>
        <dbReference type="ChEBI" id="CHEBI:57783"/>
    </ligand>
</feature>
<comment type="subcellular location">
    <subcellularLocation>
        <location evidence="13">Cytoplasm</location>
    </subcellularLocation>
</comment>
<dbReference type="GO" id="GO:0006650">
    <property type="term" value="P:glycerophospholipid metabolic process"/>
    <property type="evidence" value="ECO:0007669"/>
    <property type="project" value="UniProtKB-UniRule"/>
</dbReference>
<gene>
    <name evidence="13" type="primary">gpsA</name>
    <name evidence="20" type="ORF">CBG50_05015</name>
</gene>
<dbReference type="RefSeq" id="WP_088337099.1">
    <property type="nucleotide sequence ID" value="NZ_CP021934.1"/>
</dbReference>
<feature type="binding site" evidence="13">
    <location>
        <position position="12"/>
    </location>
    <ligand>
        <name>NADPH</name>
        <dbReference type="ChEBI" id="CHEBI:57783"/>
    </ligand>
</feature>
<dbReference type="Gene3D" id="3.40.50.720">
    <property type="entry name" value="NAD(P)-binding Rossmann-like Domain"/>
    <property type="match status" value="1"/>
</dbReference>
<feature type="binding site" evidence="13">
    <location>
        <position position="106"/>
    </location>
    <ligand>
        <name>sn-glycerol 3-phosphate</name>
        <dbReference type="ChEBI" id="CHEBI:57597"/>
    </ligand>
</feature>
<dbReference type="NCBIfam" id="NF000941">
    <property type="entry name" value="PRK00094.1-3"/>
    <property type="match status" value="1"/>
</dbReference>
<dbReference type="GO" id="GO:0141153">
    <property type="term" value="F:glycerol-3-phosphate dehydrogenase (NADP+) activity"/>
    <property type="evidence" value="ECO:0007669"/>
    <property type="project" value="RHEA"/>
</dbReference>
<feature type="binding site" evidence="16">
    <location>
        <begin position="8"/>
        <end position="13"/>
    </location>
    <ligand>
        <name>NAD(+)</name>
        <dbReference type="ChEBI" id="CHEBI:57540"/>
    </ligand>
</feature>
<dbReference type="EC" id="1.1.1.94" evidence="10 13"/>
<evidence type="ECO:0000313" key="20">
    <source>
        <dbReference type="EMBL" id="ASC02725.1"/>
    </source>
</evidence>
<evidence type="ECO:0000256" key="8">
    <source>
        <dbReference type="ARBA" id="ARBA00023264"/>
    </source>
</evidence>
<dbReference type="EMBL" id="CP021934">
    <property type="protein sequence ID" value="ASC02725.1"/>
    <property type="molecule type" value="Genomic_DNA"/>
</dbReference>
<dbReference type="GO" id="GO:0051287">
    <property type="term" value="F:NAD binding"/>
    <property type="evidence" value="ECO:0007669"/>
    <property type="project" value="InterPro"/>
</dbReference>
<feature type="binding site" evidence="13">
    <location>
        <position position="106"/>
    </location>
    <ligand>
        <name>NADPH</name>
        <dbReference type="ChEBI" id="CHEBI:57783"/>
    </ligand>
</feature>
<accession>A0A1Z3CH28</accession>
<evidence type="ECO:0000256" key="12">
    <source>
        <dbReference type="ARBA" id="ARBA00080511"/>
    </source>
</evidence>
<sequence>MAKISVIGSGGWGIALTILLHKNGHNLTIWSFDKKEVEELKATRENKTKLPNILLPDDIEVTDDLKEAVSDKDILVLAVPSKAIRSVSKSLKNIIKDNQIIVNVAKGLEEDTLKTMTDIIEEELKEKNPQVAVLSGPSHAEEVGKGIPTTCVVSAHNKELTLYLQNIFMNPSFRVYTSPDMVGVEIGGALKNVIALAAGIADGLNYGDNTKAALITRGIKEISTLGVAMGGDQSTFYGLTGLGDLIVTCASMHSRNRRAGILLGQGKTLDEAIKEVNMVVEGVYSAKSALMAAKKYNVEIPIIEQVNAVLFENKNAAEAVNELMIRDKKLEIQSW</sequence>
<evidence type="ECO:0000256" key="3">
    <source>
        <dbReference type="ARBA" id="ARBA00022857"/>
    </source>
</evidence>
<evidence type="ECO:0000259" key="19">
    <source>
        <dbReference type="Pfam" id="PF07479"/>
    </source>
</evidence>
<dbReference type="Proteomes" id="UP000196759">
    <property type="component" value="Chromosome"/>
</dbReference>
<feature type="binding site" evidence="13">
    <location>
        <position position="279"/>
    </location>
    <ligand>
        <name>NADPH</name>
        <dbReference type="ChEBI" id="CHEBI:57783"/>
    </ligand>
</feature>
<dbReference type="Pfam" id="PF01210">
    <property type="entry name" value="NAD_Gly3P_dh_N"/>
    <property type="match status" value="1"/>
</dbReference>
<feature type="binding site" evidence="13">
    <location>
        <position position="191"/>
    </location>
    <ligand>
        <name>sn-glycerol 3-phosphate</name>
        <dbReference type="ChEBI" id="CHEBI:57597"/>
    </ligand>
</feature>
<keyword evidence="4 13" id="KW-0560">Oxidoreductase</keyword>
<feature type="binding site" evidence="15">
    <location>
        <begin position="255"/>
        <end position="256"/>
    </location>
    <ligand>
        <name>substrate</name>
    </ligand>
</feature>
<dbReference type="PROSITE" id="PS00957">
    <property type="entry name" value="NAD_G3PDH"/>
    <property type="match status" value="1"/>
</dbReference>
<feature type="domain" description="Glycerol-3-phosphate dehydrogenase NAD-dependent C-terminal" evidence="19">
    <location>
        <begin position="180"/>
        <end position="320"/>
    </location>
</feature>
<feature type="binding site" evidence="16">
    <location>
        <position position="140"/>
    </location>
    <ligand>
        <name>NAD(+)</name>
        <dbReference type="ChEBI" id="CHEBI:57540"/>
    </ligand>
</feature>
<dbReference type="InterPro" id="IPR036291">
    <property type="entry name" value="NAD(P)-bd_dom_sf"/>
</dbReference>
<comment type="similarity">
    <text evidence="1 13 17">Belongs to the NAD-dependent glycerol-3-phosphate dehydrogenase family.</text>
</comment>
<protein>
    <recommendedName>
        <fullName evidence="11 13">Glycerol-3-phosphate dehydrogenase [NAD(P)+]</fullName>
        <ecNumber evidence="10 13">1.1.1.94</ecNumber>
    </recommendedName>
    <alternativeName>
        <fullName evidence="13">NAD(P)(+)-dependent glycerol-3-phosphate dehydrogenase</fullName>
    </alternativeName>
    <alternativeName>
        <fullName evidence="12 13">NAD(P)H-dependent dihydroxyacetone-phosphate reductase</fullName>
    </alternativeName>
</protein>
<evidence type="ECO:0000256" key="9">
    <source>
        <dbReference type="ARBA" id="ARBA00052716"/>
    </source>
</evidence>
<evidence type="ECO:0000256" key="5">
    <source>
        <dbReference type="ARBA" id="ARBA00023027"/>
    </source>
</evidence>
<feature type="binding site" evidence="13">
    <location>
        <position position="256"/>
    </location>
    <ligand>
        <name>sn-glycerol 3-phosphate</name>
        <dbReference type="ChEBI" id="CHEBI:57597"/>
    </ligand>
</feature>
<dbReference type="AlphaFoldDB" id="A0A1Z3CH28"/>
<dbReference type="GO" id="GO:0008654">
    <property type="term" value="P:phospholipid biosynthetic process"/>
    <property type="evidence" value="ECO:0007669"/>
    <property type="project" value="UniProtKB-KW"/>
</dbReference>